<organism evidence="1 2">
    <name type="scientific">Roridomyces roridus</name>
    <dbReference type="NCBI Taxonomy" id="1738132"/>
    <lineage>
        <taxon>Eukaryota</taxon>
        <taxon>Fungi</taxon>
        <taxon>Dikarya</taxon>
        <taxon>Basidiomycota</taxon>
        <taxon>Agaricomycotina</taxon>
        <taxon>Agaricomycetes</taxon>
        <taxon>Agaricomycetidae</taxon>
        <taxon>Agaricales</taxon>
        <taxon>Marasmiineae</taxon>
        <taxon>Mycenaceae</taxon>
        <taxon>Roridomyces</taxon>
    </lineage>
</organism>
<evidence type="ECO:0000313" key="2">
    <source>
        <dbReference type="Proteomes" id="UP001221142"/>
    </source>
</evidence>
<name>A0AAD7FDL1_9AGAR</name>
<evidence type="ECO:0000313" key="1">
    <source>
        <dbReference type="EMBL" id="KAJ7612689.1"/>
    </source>
</evidence>
<dbReference type="AlphaFoldDB" id="A0AAD7FDL1"/>
<dbReference type="Proteomes" id="UP001221142">
    <property type="component" value="Unassembled WGS sequence"/>
</dbReference>
<comment type="caution">
    <text evidence="1">The sequence shown here is derived from an EMBL/GenBank/DDBJ whole genome shotgun (WGS) entry which is preliminary data.</text>
</comment>
<reference evidence="1" key="1">
    <citation type="submission" date="2023-03" db="EMBL/GenBank/DDBJ databases">
        <title>Massive genome expansion in bonnet fungi (Mycena s.s.) driven by repeated elements and novel gene families across ecological guilds.</title>
        <authorList>
            <consortium name="Lawrence Berkeley National Laboratory"/>
            <person name="Harder C.B."/>
            <person name="Miyauchi S."/>
            <person name="Viragh M."/>
            <person name="Kuo A."/>
            <person name="Thoen E."/>
            <person name="Andreopoulos B."/>
            <person name="Lu D."/>
            <person name="Skrede I."/>
            <person name="Drula E."/>
            <person name="Henrissat B."/>
            <person name="Morin E."/>
            <person name="Kohler A."/>
            <person name="Barry K."/>
            <person name="LaButti K."/>
            <person name="Morin E."/>
            <person name="Salamov A."/>
            <person name="Lipzen A."/>
            <person name="Mereny Z."/>
            <person name="Hegedus B."/>
            <person name="Baldrian P."/>
            <person name="Stursova M."/>
            <person name="Weitz H."/>
            <person name="Taylor A."/>
            <person name="Grigoriev I.V."/>
            <person name="Nagy L.G."/>
            <person name="Martin F."/>
            <person name="Kauserud H."/>
        </authorList>
    </citation>
    <scope>NUCLEOTIDE SEQUENCE</scope>
    <source>
        <strain evidence="1">9284</strain>
    </source>
</reference>
<accession>A0AAD7FDL1</accession>
<protein>
    <submittedName>
        <fullName evidence="1">Uncharacterized protein</fullName>
    </submittedName>
</protein>
<dbReference type="EMBL" id="JARKIF010000030">
    <property type="protein sequence ID" value="KAJ7612689.1"/>
    <property type="molecule type" value="Genomic_DNA"/>
</dbReference>
<gene>
    <name evidence="1" type="ORF">FB45DRAFT_874896</name>
</gene>
<sequence length="187" mass="21009">MTAWCAFWEQPWPLGGQWWVLDVHRGPREEVEKSPSKKIMCKTILGRSGGWFINRFINGPVCKPAISGIHGCGHKGCGESVTTTTVWEYGGGSGECRVVLYYPRCWFDGALEVPDGGAGRALYWTRRQGMWNRFRRAAAGPPRPPPAAGTGVIILRFMRAREERIMDCMRMGDKMTAGERFEEEIAP</sequence>
<proteinExistence type="predicted"/>
<keyword evidence="2" id="KW-1185">Reference proteome</keyword>